<organism evidence="2 3">
    <name type="scientific">Acidilobus saccharovorans (strain DSM 16705 / JCM 18335 / VKM B-2471 / 345-15)</name>
    <dbReference type="NCBI Taxonomy" id="666510"/>
    <lineage>
        <taxon>Archaea</taxon>
        <taxon>Thermoproteota</taxon>
        <taxon>Thermoprotei</taxon>
        <taxon>Acidilobales</taxon>
        <taxon>Acidilobaceae</taxon>
        <taxon>Acidilobus</taxon>
    </lineage>
</organism>
<feature type="domain" description="AAA+ ATPase" evidence="1">
    <location>
        <begin position="225"/>
        <end position="490"/>
    </location>
</feature>
<dbReference type="eggNOG" id="arCOG00286">
    <property type="taxonomic scope" value="Archaea"/>
</dbReference>
<dbReference type="RefSeq" id="WP_013266244.1">
    <property type="nucleotide sequence ID" value="NC_014374.1"/>
</dbReference>
<protein>
    <recommendedName>
        <fullName evidence="1">AAA+ ATPase domain-containing protein</fullName>
    </recommendedName>
</protein>
<dbReference type="HOGENOM" id="CLU_495774_0_0_2"/>
<dbReference type="Proteomes" id="UP000000346">
    <property type="component" value="Chromosome"/>
</dbReference>
<dbReference type="EMBL" id="CP001742">
    <property type="protein sequence ID" value="ADL18732.1"/>
    <property type="molecule type" value="Genomic_DNA"/>
</dbReference>
<evidence type="ECO:0000313" key="3">
    <source>
        <dbReference type="Proteomes" id="UP000000346"/>
    </source>
</evidence>
<dbReference type="InterPro" id="IPR033186">
    <property type="entry name" value="HerA_C"/>
</dbReference>
<dbReference type="AlphaFoldDB" id="D9Q094"/>
<proteinExistence type="predicted"/>
<reference evidence="2 3" key="1">
    <citation type="journal article" date="2010" name="Appl. Environ. Microbiol.">
        <title>The genome sequence of the crenarchaeon Acidilobus saccharovorans supports a new order, Acidilobales, and suggests an important ecological role in terrestrial acidic hot springs.</title>
        <authorList>
            <person name="Mardanov A.V."/>
            <person name="Svetlitchnyi V.A."/>
            <person name="Beletsky A.V."/>
            <person name="Prokofeva M.I."/>
            <person name="Bonch-Osmolovskaya E.A."/>
            <person name="Ravin N.V."/>
            <person name="Skryabin K.G."/>
        </authorList>
    </citation>
    <scope>NUCLEOTIDE SEQUENCE [LARGE SCALE GENOMIC DNA]</scope>
    <source>
        <strain evidence="3">DSM 16705 / JCM 18335 / VKM B-2471 / 345-15</strain>
    </source>
</reference>
<evidence type="ECO:0000313" key="2">
    <source>
        <dbReference type="EMBL" id="ADL18732.1"/>
    </source>
</evidence>
<dbReference type="Gene3D" id="3.40.50.300">
    <property type="entry name" value="P-loop containing nucleotide triphosphate hydrolases"/>
    <property type="match status" value="2"/>
</dbReference>
<dbReference type="SUPFAM" id="SSF52540">
    <property type="entry name" value="P-loop containing nucleoside triphosphate hydrolases"/>
    <property type="match status" value="1"/>
</dbReference>
<dbReference type="InterPro" id="IPR027417">
    <property type="entry name" value="P-loop_NTPase"/>
</dbReference>
<dbReference type="Pfam" id="PF05872">
    <property type="entry name" value="HerA_C"/>
    <property type="match status" value="1"/>
</dbReference>
<dbReference type="SMART" id="SM00382">
    <property type="entry name" value="AAA"/>
    <property type="match status" value="1"/>
</dbReference>
<dbReference type="KEGG" id="asc:ASAC_0325"/>
<dbReference type="STRING" id="666510.ASAC_0325"/>
<sequence length="549" mass="59479">MEIKKLIDGVPRRYRPLASIPSAAIIAKLLLDAGVLRIPTGLAIDAAGAALLSSVAGVSIAIRRHNRKAPSNNMSFRIIEVVTTGTAEERAQASQLLASIVKERAKAGRARYMVISMLQGGYSRTLIGVMNPNPSEVSIEAEILKTLISMNVKGARLSELEEVPESLVKGLEALEPTGKGEPVIVEPSRGSLPLMPSEGQTTGLRLGVAYEGAYPKPVQLTVDDIKGHVAIFGSTGTGKTTTLTTILEGLSSIGINFVAFDWAGEINRLVNDSLERWSPLKDGGINPFTDKGLRSSPELLLDVLSSAMNLTQPQSYIVMRVFNDGIPRSFGELQEAIEAYPEEARWDREVKRGLLRKVAIVASAKFSGIFNGSVDLEELEESPRIVLLDEIESYTVRRAYSLIMLAAMFSHRNRTKPVVAAIDEAHNLFSDDNDLLGHIMAESRKYGLYIALATQSPSAVPNDVLLNANTKIVHALRSLRDKEVVVQSMNLSHDMINLLDKLQPGEAIVQSPTIVNPILVKVQLRAPLRDGVSNGRVGEPVNVNASPPL</sequence>
<dbReference type="Pfam" id="PF01935">
    <property type="entry name" value="DUF87"/>
    <property type="match status" value="1"/>
</dbReference>
<dbReference type="OrthoDB" id="107033at2157"/>
<evidence type="ECO:0000259" key="1">
    <source>
        <dbReference type="SMART" id="SM00382"/>
    </source>
</evidence>
<dbReference type="InterPro" id="IPR002789">
    <property type="entry name" value="HerA_central"/>
</dbReference>
<keyword evidence="3" id="KW-1185">Reference proteome</keyword>
<dbReference type="GeneID" id="9498548"/>
<dbReference type="PANTHER" id="PTHR30121">
    <property type="entry name" value="UNCHARACTERIZED PROTEIN YJGR-RELATED"/>
    <property type="match status" value="1"/>
</dbReference>
<gene>
    <name evidence="2" type="ordered locus">ASAC_0325</name>
</gene>
<name>D9Q094_ACIS3</name>
<accession>D9Q094</accession>
<dbReference type="PANTHER" id="PTHR30121:SF11">
    <property type="entry name" value="AAA+ ATPASE DOMAIN-CONTAINING PROTEIN"/>
    <property type="match status" value="1"/>
</dbReference>
<dbReference type="InterPro" id="IPR003593">
    <property type="entry name" value="AAA+_ATPase"/>
</dbReference>
<dbReference type="InParanoid" id="D9Q094"/>
<dbReference type="InterPro" id="IPR051162">
    <property type="entry name" value="T4SS_component"/>
</dbReference>